<sequence length="194" mass="21977">MNSGNDKLAIILLGAGNSKRFGGRKQFYEIDGEMMYLHMLNKLKALSHTIPILVTQFLEMKDQVEGFEIVMNESPEKGISHSIQLGIQALLEKKEHFVGILFAVCDQPYLSKESLLKLVTAYQKSEKTIACLCYGERMGNPVIFHPKYIEELLALSGDTGGKQVLRRHEDEVLCVEVNEEKELFDIDTKQDIVK</sequence>
<dbReference type="SUPFAM" id="SSF53448">
    <property type="entry name" value="Nucleotide-diphospho-sugar transferases"/>
    <property type="match status" value="1"/>
</dbReference>
<comment type="caution">
    <text evidence="2">The sequence shown here is derived from an EMBL/GenBank/DDBJ whole genome shotgun (WGS) entry which is preliminary data.</text>
</comment>
<dbReference type="PANTHER" id="PTHR43777">
    <property type="entry name" value="MOLYBDENUM COFACTOR CYTIDYLYLTRANSFERASE"/>
    <property type="match status" value="1"/>
</dbReference>
<feature type="domain" description="MobA-like NTP transferase" evidence="1">
    <location>
        <begin position="11"/>
        <end position="170"/>
    </location>
</feature>
<name>A0A9D9HZW3_9FIRM</name>
<protein>
    <submittedName>
        <fullName evidence="2">Nucleotidyltransferase family protein</fullName>
    </submittedName>
</protein>
<accession>A0A9D9HZW3</accession>
<dbReference type="Gene3D" id="3.90.550.10">
    <property type="entry name" value="Spore Coat Polysaccharide Biosynthesis Protein SpsA, Chain A"/>
    <property type="match status" value="1"/>
</dbReference>
<dbReference type="Pfam" id="PF12804">
    <property type="entry name" value="NTP_transf_3"/>
    <property type="match status" value="1"/>
</dbReference>
<dbReference type="AlphaFoldDB" id="A0A9D9HZW3"/>
<proteinExistence type="predicted"/>
<evidence type="ECO:0000259" key="1">
    <source>
        <dbReference type="Pfam" id="PF12804"/>
    </source>
</evidence>
<dbReference type="GO" id="GO:0016779">
    <property type="term" value="F:nucleotidyltransferase activity"/>
    <property type="evidence" value="ECO:0007669"/>
    <property type="project" value="UniProtKB-ARBA"/>
</dbReference>
<evidence type="ECO:0000313" key="3">
    <source>
        <dbReference type="Proteomes" id="UP000823618"/>
    </source>
</evidence>
<dbReference type="PANTHER" id="PTHR43777:SF1">
    <property type="entry name" value="MOLYBDENUM COFACTOR CYTIDYLYLTRANSFERASE"/>
    <property type="match status" value="1"/>
</dbReference>
<evidence type="ECO:0000313" key="2">
    <source>
        <dbReference type="EMBL" id="MBO8463469.1"/>
    </source>
</evidence>
<gene>
    <name evidence="2" type="ORF">IAC13_06000</name>
</gene>
<reference evidence="2" key="1">
    <citation type="submission" date="2020-10" db="EMBL/GenBank/DDBJ databases">
        <authorList>
            <person name="Gilroy R."/>
        </authorList>
    </citation>
    <scope>NUCLEOTIDE SEQUENCE</scope>
    <source>
        <strain evidence="2">E3-2379</strain>
    </source>
</reference>
<dbReference type="InterPro" id="IPR029044">
    <property type="entry name" value="Nucleotide-diphossugar_trans"/>
</dbReference>
<dbReference type="EMBL" id="JADIML010000163">
    <property type="protein sequence ID" value="MBO8463469.1"/>
    <property type="molecule type" value="Genomic_DNA"/>
</dbReference>
<dbReference type="InterPro" id="IPR025877">
    <property type="entry name" value="MobA-like_NTP_Trfase"/>
</dbReference>
<dbReference type="CDD" id="cd04182">
    <property type="entry name" value="GT_2_like_f"/>
    <property type="match status" value="1"/>
</dbReference>
<reference evidence="2" key="2">
    <citation type="journal article" date="2021" name="PeerJ">
        <title>Extensive microbial diversity within the chicken gut microbiome revealed by metagenomics and culture.</title>
        <authorList>
            <person name="Gilroy R."/>
            <person name="Ravi A."/>
            <person name="Getino M."/>
            <person name="Pursley I."/>
            <person name="Horton D.L."/>
            <person name="Alikhan N.F."/>
            <person name="Baker D."/>
            <person name="Gharbi K."/>
            <person name="Hall N."/>
            <person name="Watson M."/>
            <person name="Adriaenssens E.M."/>
            <person name="Foster-Nyarko E."/>
            <person name="Jarju S."/>
            <person name="Secka A."/>
            <person name="Antonio M."/>
            <person name="Oren A."/>
            <person name="Chaudhuri R.R."/>
            <person name="La Ragione R."/>
            <person name="Hildebrand F."/>
            <person name="Pallen M.J."/>
        </authorList>
    </citation>
    <scope>NUCLEOTIDE SEQUENCE</scope>
    <source>
        <strain evidence="2">E3-2379</strain>
    </source>
</reference>
<dbReference type="Proteomes" id="UP000823618">
    <property type="component" value="Unassembled WGS sequence"/>
</dbReference>
<organism evidence="2 3">
    <name type="scientific">Candidatus Scybalomonas excrementavium</name>
    <dbReference type="NCBI Taxonomy" id="2840943"/>
    <lineage>
        <taxon>Bacteria</taxon>
        <taxon>Bacillati</taxon>
        <taxon>Bacillota</taxon>
        <taxon>Clostridia</taxon>
        <taxon>Lachnospirales</taxon>
        <taxon>Lachnospiraceae</taxon>
        <taxon>Lachnospiraceae incertae sedis</taxon>
        <taxon>Candidatus Scybalomonas</taxon>
    </lineage>
</organism>